<feature type="region of interest" description="Disordered" evidence="6">
    <location>
        <begin position="46"/>
        <end position="78"/>
    </location>
</feature>
<dbReference type="GO" id="GO:0005840">
    <property type="term" value="C:ribosome"/>
    <property type="evidence" value="ECO:0007669"/>
    <property type="project" value="UniProtKB-KW"/>
</dbReference>
<comment type="function">
    <text evidence="5">One of the primary rRNA binding proteins, this protein initially binds near the 5'-end of the 23S rRNA. It is important during the early stages of 50S assembly. It makes multiple contacts with different domains of the 23S rRNA in the assembled 50S subunit and ribosome.</text>
</comment>
<accession>A0A7C0ZDL1</accession>
<dbReference type="GO" id="GO:1990904">
    <property type="term" value="C:ribonucleoprotein complex"/>
    <property type="evidence" value="ECO:0007669"/>
    <property type="project" value="UniProtKB-KW"/>
</dbReference>
<dbReference type="SUPFAM" id="SSF52166">
    <property type="entry name" value="Ribosomal protein L4"/>
    <property type="match status" value="1"/>
</dbReference>
<dbReference type="PANTHER" id="PTHR10746:SF6">
    <property type="entry name" value="LARGE RIBOSOMAL SUBUNIT PROTEIN UL4M"/>
    <property type="match status" value="1"/>
</dbReference>
<dbReference type="Gene3D" id="3.40.1370.10">
    <property type="match status" value="1"/>
</dbReference>
<evidence type="ECO:0000256" key="5">
    <source>
        <dbReference type="HAMAP-Rule" id="MF_01328"/>
    </source>
</evidence>
<dbReference type="Pfam" id="PF00573">
    <property type="entry name" value="Ribosomal_L4"/>
    <property type="match status" value="1"/>
</dbReference>
<comment type="similarity">
    <text evidence="1 5">Belongs to the universal ribosomal protein uL4 family.</text>
</comment>
<keyword evidence="3 5" id="KW-0687">Ribonucleoprotein</keyword>
<keyword evidence="5" id="KW-0699">rRNA-binding</keyword>
<proteinExistence type="inferred from homology"/>
<dbReference type="InterPro" id="IPR013005">
    <property type="entry name" value="Ribosomal_uL4-like"/>
</dbReference>
<dbReference type="HAMAP" id="MF_01328_B">
    <property type="entry name" value="Ribosomal_uL4_B"/>
    <property type="match status" value="1"/>
</dbReference>
<name>A0A7C0ZDL1_UNCW3</name>
<dbReference type="NCBIfam" id="TIGR03953">
    <property type="entry name" value="rplD_bact"/>
    <property type="match status" value="1"/>
</dbReference>
<keyword evidence="5" id="KW-0694">RNA-binding</keyword>
<dbReference type="PANTHER" id="PTHR10746">
    <property type="entry name" value="50S RIBOSOMAL PROTEIN L4"/>
    <property type="match status" value="1"/>
</dbReference>
<keyword evidence="2 5" id="KW-0689">Ribosomal protein</keyword>
<dbReference type="InterPro" id="IPR002136">
    <property type="entry name" value="Ribosomal_uL4"/>
</dbReference>
<dbReference type="EMBL" id="DQWE01000054">
    <property type="protein sequence ID" value="HDI82401.1"/>
    <property type="molecule type" value="Genomic_DNA"/>
</dbReference>
<evidence type="ECO:0000256" key="3">
    <source>
        <dbReference type="ARBA" id="ARBA00023274"/>
    </source>
</evidence>
<dbReference type="Proteomes" id="UP000885847">
    <property type="component" value="Unassembled WGS sequence"/>
</dbReference>
<comment type="subunit">
    <text evidence="5">Part of the 50S ribosomal subunit.</text>
</comment>
<protein>
    <recommendedName>
        <fullName evidence="4 5">Large ribosomal subunit protein uL4</fullName>
    </recommendedName>
</protein>
<evidence type="ECO:0000256" key="6">
    <source>
        <dbReference type="SAM" id="MobiDB-lite"/>
    </source>
</evidence>
<dbReference type="GO" id="GO:0006412">
    <property type="term" value="P:translation"/>
    <property type="evidence" value="ECO:0007669"/>
    <property type="project" value="UniProtKB-UniRule"/>
</dbReference>
<evidence type="ECO:0000256" key="2">
    <source>
        <dbReference type="ARBA" id="ARBA00022980"/>
    </source>
</evidence>
<dbReference type="AlphaFoldDB" id="A0A7C0ZDL1"/>
<reference evidence="7" key="1">
    <citation type="journal article" date="2020" name="mSystems">
        <title>Genome- and Community-Level Interaction Insights into Carbon Utilization and Element Cycling Functions of Hydrothermarchaeota in Hydrothermal Sediment.</title>
        <authorList>
            <person name="Zhou Z."/>
            <person name="Liu Y."/>
            <person name="Xu W."/>
            <person name="Pan J."/>
            <person name="Luo Z.H."/>
            <person name="Li M."/>
        </authorList>
    </citation>
    <scope>NUCLEOTIDE SEQUENCE [LARGE SCALE GENOMIC DNA]</scope>
    <source>
        <strain evidence="7">HyVt-102</strain>
    </source>
</reference>
<comment type="function">
    <text evidence="5">Forms part of the polypeptide exit tunnel.</text>
</comment>
<dbReference type="GO" id="GO:0003735">
    <property type="term" value="F:structural constituent of ribosome"/>
    <property type="evidence" value="ECO:0007669"/>
    <property type="project" value="InterPro"/>
</dbReference>
<evidence type="ECO:0000256" key="4">
    <source>
        <dbReference type="ARBA" id="ARBA00035244"/>
    </source>
</evidence>
<sequence>MMKAKVYDSLGNEKGSLELPEKIFGVKPSDSAVYYSVKNILANRRQGTASTKTRGEVRGGGRKPWRQKGTGRARHGSIRSPLWKGGGVTFGPKPRDYSYSIPTKLKRLALYSAFSHRASQGNVFVIEKPELEEPKTRVIADFLKGLGLYGEKVLILHDGKDKNFYKSCRNIKNLSVLEAYKSNPYDVLRHKYILITKDGLEQLQEVFQ</sequence>
<organism evidence="7">
    <name type="scientific">candidate division WOR-3 bacterium</name>
    <dbReference type="NCBI Taxonomy" id="2052148"/>
    <lineage>
        <taxon>Bacteria</taxon>
        <taxon>Bacteria division WOR-3</taxon>
    </lineage>
</organism>
<gene>
    <name evidence="5" type="primary">rplD</name>
    <name evidence="7" type="ORF">ENF18_01245</name>
</gene>
<evidence type="ECO:0000313" key="7">
    <source>
        <dbReference type="EMBL" id="HDI82401.1"/>
    </source>
</evidence>
<dbReference type="InterPro" id="IPR023574">
    <property type="entry name" value="Ribosomal_uL4_dom_sf"/>
</dbReference>
<comment type="caution">
    <text evidence="7">The sequence shown here is derived from an EMBL/GenBank/DDBJ whole genome shotgun (WGS) entry which is preliminary data.</text>
</comment>
<evidence type="ECO:0000256" key="1">
    <source>
        <dbReference type="ARBA" id="ARBA00010528"/>
    </source>
</evidence>
<feature type="compositionally biased region" description="Basic residues" evidence="6">
    <location>
        <begin position="60"/>
        <end position="77"/>
    </location>
</feature>
<dbReference type="GO" id="GO:0019843">
    <property type="term" value="F:rRNA binding"/>
    <property type="evidence" value="ECO:0007669"/>
    <property type="project" value="UniProtKB-UniRule"/>
</dbReference>